<evidence type="ECO:0000313" key="2">
    <source>
        <dbReference type="Proteomes" id="UP000015106"/>
    </source>
</evidence>
<organism evidence="1 2">
    <name type="scientific">Triticum urartu</name>
    <name type="common">Red wild einkorn</name>
    <name type="synonym">Crithodium urartu</name>
    <dbReference type="NCBI Taxonomy" id="4572"/>
    <lineage>
        <taxon>Eukaryota</taxon>
        <taxon>Viridiplantae</taxon>
        <taxon>Streptophyta</taxon>
        <taxon>Embryophyta</taxon>
        <taxon>Tracheophyta</taxon>
        <taxon>Spermatophyta</taxon>
        <taxon>Magnoliopsida</taxon>
        <taxon>Liliopsida</taxon>
        <taxon>Poales</taxon>
        <taxon>Poaceae</taxon>
        <taxon>BOP clade</taxon>
        <taxon>Pooideae</taxon>
        <taxon>Triticodae</taxon>
        <taxon>Triticeae</taxon>
        <taxon>Triticinae</taxon>
        <taxon>Triticum</taxon>
    </lineage>
</organism>
<dbReference type="AlphaFoldDB" id="A0A8R7PWA5"/>
<dbReference type="Proteomes" id="UP000015106">
    <property type="component" value="Chromosome 3"/>
</dbReference>
<dbReference type="Gramene" id="TuG1812G0300004626.01.T01">
    <property type="protein sequence ID" value="TuG1812G0300004626.01.T01.cds265439"/>
    <property type="gene ID" value="TuG1812G0300004626.01"/>
</dbReference>
<accession>A0A8R7PWA5</accession>
<reference evidence="1" key="2">
    <citation type="submission" date="2018-03" db="EMBL/GenBank/DDBJ databases">
        <title>The Triticum urartu genome reveals the dynamic nature of wheat genome evolution.</title>
        <authorList>
            <person name="Ling H."/>
            <person name="Ma B."/>
            <person name="Shi X."/>
            <person name="Liu H."/>
            <person name="Dong L."/>
            <person name="Sun H."/>
            <person name="Cao Y."/>
            <person name="Gao Q."/>
            <person name="Zheng S."/>
            <person name="Li Y."/>
            <person name="Yu Y."/>
            <person name="Du H."/>
            <person name="Qi M."/>
            <person name="Li Y."/>
            <person name="Yu H."/>
            <person name="Cui Y."/>
            <person name="Wang N."/>
            <person name="Chen C."/>
            <person name="Wu H."/>
            <person name="Zhao Y."/>
            <person name="Zhang J."/>
            <person name="Li Y."/>
            <person name="Zhou W."/>
            <person name="Zhang B."/>
            <person name="Hu W."/>
            <person name="Eijk M."/>
            <person name="Tang J."/>
            <person name="Witsenboer H."/>
            <person name="Zhao S."/>
            <person name="Li Z."/>
            <person name="Zhang A."/>
            <person name="Wang D."/>
            <person name="Liang C."/>
        </authorList>
    </citation>
    <scope>NUCLEOTIDE SEQUENCE [LARGE SCALE GENOMIC DNA]</scope>
    <source>
        <strain evidence="1">cv. G1812</strain>
    </source>
</reference>
<name>A0A8R7PWA5_TRIUA</name>
<protein>
    <recommendedName>
        <fullName evidence="3">F-box associated domain-containing protein</fullName>
    </recommendedName>
</protein>
<evidence type="ECO:0008006" key="3">
    <source>
        <dbReference type="Google" id="ProtNLM"/>
    </source>
</evidence>
<reference evidence="1" key="3">
    <citation type="submission" date="2022-06" db="UniProtKB">
        <authorList>
            <consortium name="EnsemblPlants"/>
        </authorList>
    </citation>
    <scope>IDENTIFICATION</scope>
</reference>
<keyword evidence="2" id="KW-1185">Reference proteome</keyword>
<proteinExistence type="predicted"/>
<dbReference type="EnsemblPlants" id="TuG1812G0300004626.01.T01">
    <property type="protein sequence ID" value="TuG1812G0300004626.01.T01.cds265439"/>
    <property type="gene ID" value="TuG1812G0300004626.01"/>
</dbReference>
<reference evidence="2" key="1">
    <citation type="journal article" date="2013" name="Nature">
        <title>Draft genome of the wheat A-genome progenitor Triticum urartu.</title>
        <authorList>
            <person name="Ling H.Q."/>
            <person name="Zhao S."/>
            <person name="Liu D."/>
            <person name="Wang J."/>
            <person name="Sun H."/>
            <person name="Zhang C."/>
            <person name="Fan H."/>
            <person name="Li D."/>
            <person name="Dong L."/>
            <person name="Tao Y."/>
            <person name="Gao C."/>
            <person name="Wu H."/>
            <person name="Li Y."/>
            <person name="Cui Y."/>
            <person name="Guo X."/>
            <person name="Zheng S."/>
            <person name="Wang B."/>
            <person name="Yu K."/>
            <person name="Liang Q."/>
            <person name="Yang W."/>
            <person name="Lou X."/>
            <person name="Chen J."/>
            <person name="Feng M."/>
            <person name="Jian J."/>
            <person name="Zhang X."/>
            <person name="Luo G."/>
            <person name="Jiang Y."/>
            <person name="Liu J."/>
            <person name="Wang Z."/>
            <person name="Sha Y."/>
            <person name="Zhang B."/>
            <person name="Wu H."/>
            <person name="Tang D."/>
            <person name="Shen Q."/>
            <person name="Xue P."/>
            <person name="Zou S."/>
            <person name="Wang X."/>
            <person name="Liu X."/>
            <person name="Wang F."/>
            <person name="Yang Y."/>
            <person name="An X."/>
            <person name="Dong Z."/>
            <person name="Zhang K."/>
            <person name="Zhang X."/>
            <person name="Luo M.C."/>
            <person name="Dvorak J."/>
            <person name="Tong Y."/>
            <person name="Wang J."/>
            <person name="Yang H."/>
            <person name="Li Z."/>
            <person name="Wang D."/>
            <person name="Zhang A."/>
            <person name="Wang J."/>
        </authorList>
    </citation>
    <scope>NUCLEOTIDE SEQUENCE</scope>
    <source>
        <strain evidence="2">cv. G1812</strain>
    </source>
</reference>
<sequence length="124" mass="14094">MLSFFNIGNFIATGSGIASDDSTVVLCFNKLYMLGMAKPGDHRWMLLEYKTDGFTKRPLMFAGCFYHVNVHGVMVLQFLPNQPPRLEVAVKLNMRVFPLSESMHLFNNCGELMLMHDRVVPFTS</sequence>
<evidence type="ECO:0000313" key="1">
    <source>
        <dbReference type="EnsemblPlants" id="TuG1812G0300004626.01.T01.cds265439"/>
    </source>
</evidence>